<feature type="transmembrane region" description="Helical" evidence="6">
    <location>
        <begin position="127"/>
        <end position="147"/>
    </location>
</feature>
<keyword evidence="4 6" id="KW-1133">Transmembrane helix</keyword>
<evidence type="ECO:0000256" key="3">
    <source>
        <dbReference type="ARBA" id="ARBA00022692"/>
    </source>
</evidence>
<gene>
    <name evidence="7" type="ORF">SAMN05920897_11138</name>
</gene>
<keyword evidence="5 6" id="KW-0472">Membrane</keyword>
<reference evidence="7 8" key="1">
    <citation type="submission" date="2017-01" db="EMBL/GenBank/DDBJ databases">
        <authorList>
            <person name="Mah S.A."/>
            <person name="Swanson W.J."/>
            <person name="Moy G.W."/>
            <person name="Vacquier V.D."/>
        </authorList>
    </citation>
    <scope>NUCLEOTIDE SEQUENCE [LARGE SCALE GENOMIC DNA]</scope>
    <source>
        <strain evidence="7 8">ASpG1</strain>
    </source>
</reference>
<feature type="transmembrane region" description="Helical" evidence="6">
    <location>
        <begin position="258"/>
        <end position="277"/>
    </location>
</feature>
<feature type="transmembrane region" description="Helical" evidence="6">
    <location>
        <begin position="382"/>
        <end position="401"/>
    </location>
</feature>
<dbReference type="AlphaFoldDB" id="A0A1N6TYE6"/>
<feature type="transmembrane region" description="Helical" evidence="6">
    <location>
        <begin position="308"/>
        <end position="331"/>
    </location>
</feature>
<sequence length="416" mass="45297">MTVQDIKKTALVSLWFVFLTFPIMVIRVNTITQTVVWRWHNMLYIGLGTFFGGLLWRFALSRRSQGAKQKVKTDDETPDLGEALAADGGWKEKLLVLARTPVLRKGAMVALLVAALIFPLVGSLYQTNIMISALIYVILALGLNIVIGLGNMLHLGYIAFFAVGAYTYGLLHHYFGLGFWFALPLGALFSMVAGVLLALPVLRLRGDYLAIVTLGFAEIVRIVLNNARELTGGPAGISGIARPSFFGVTMNLSQVSTYIYYIVLGAVVLTVFVVWRFENSRLGRALVAMGEDEIAAEAMGIDIARTKLTAFALGSLWAGAAGVIFASRTAFINPASFTVWQSIIVLSCVVLGGMGSIPGVIIGALGLILIPEYLRAFSDYRMLIFGAVLVVMMVFRPGGLIQKKRRAYTFHGEAQE</sequence>
<evidence type="ECO:0000256" key="4">
    <source>
        <dbReference type="ARBA" id="ARBA00022989"/>
    </source>
</evidence>
<feature type="transmembrane region" description="Helical" evidence="6">
    <location>
        <begin position="177"/>
        <end position="199"/>
    </location>
</feature>
<feature type="transmembrane region" description="Helical" evidence="6">
    <location>
        <begin position="12"/>
        <end position="30"/>
    </location>
</feature>
<evidence type="ECO:0000256" key="1">
    <source>
        <dbReference type="ARBA" id="ARBA00004651"/>
    </source>
</evidence>
<feature type="transmembrane region" description="Helical" evidence="6">
    <location>
        <begin position="154"/>
        <end position="171"/>
    </location>
</feature>
<dbReference type="EMBL" id="FTMS01000011">
    <property type="protein sequence ID" value="SIQ58354.1"/>
    <property type="molecule type" value="Genomic_DNA"/>
</dbReference>
<dbReference type="STRING" id="159291.SAMN05920897_11138"/>
<evidence type="ECO:0000256" key="5">
    <source>
        <dbReference type="ARBA" id="ARBA00023136"/>
    </source>
</evidence>
<dbReference type="OrthoDB" id="9789927at2"/>
<dbReference type="Pfam" id="PF02653">
    <property type="entry name" value="BPD_transp_2"/>
    <property type="match status" value="1"/>
</dbReference>
<evidence type="ECO:0000256" key="6">
    <source>
        <dbReference type="SAM" id="Phobius"/>
    </source>
</evidence>
<dbReference type="InterPro" id="IPR043428">
    <property type="entry name" value="LivM-like"/>
</dbReference>
<feature type="transmembrane region" description="Helical" evidence="6">
    <location>
        <begin position="343"/>
        <end position="370"/>
    </location>
</feature>
<organism evidence="7 8">
    <name type="scientific">Alkalispirochaeta americana</name>
    <dbReference type="NCBI Taxonomy" id="159291"/>
    <lineage>
        <taxon>Bacteria</taxon>
        <taxon>Pseudomonadati</taxon>
        <taxon>Spirochaetota</taxon>
        <taxon>Spirochaetia</taxon>
        <taxon>Spirochaetales</taxon>
        <taxon>Spirochaetaceae</taxon>
        <taxon>Alkalispirochaeta</taxon>
    </lineage>
</organism>
<accession>A0A1N6TYE6</accession>
<keyword evidence="2" id="KW-1003">Cell membrane</keyword>
<feature type="transmembrane region" description="Helical" evidence="6">
    <location>
        <begin position="102"/>
        <end position="121"/>
    </location>
</feature>
<keyword evidence="3 6" id="KW-0812">Transmembrane</keyword>
<name>A0A1N6TYE6_9SPIO</name>
<feature type="transmembrane region" description="Helical" evidence="6">
    <location>
        <begin position="42"/>
        <end position="60"/>
    </location>
</feature>
<evidence type="ECO:0000256" key="2">
    <source>
        <dbReference type="ARBA" id="ARBA00022475"/>
    </source>
</evidence>
<evidence type="ECO:0000313" key="7">
    <source>
        <dbReference type="EMBL" id="SIQ58354.1"/>
    </source>
</evidence>
<dbReference type="RefSeq" id="WP_076489013.1">
    <property type="nucleotide sequence ID" value="NZ_FTMS01000011.1"/>
</dbReference>
<dbReference type="GO" id="GO:0005886">
    <property type="term" value="C:plasma membrane"/>
    <property type="evidence" value="ECO:0007669"/>
    <property type="project" value="UniProtKB-SubCell"/>
</dbReference>
<dbReference type="PANTHER" id="PTHR30482">
    <property type="entry name" value="HIGH-AFFINITY BRANCHED-CHAIN AMINO ACID TRANSPORT SYSTEM PERMEASE"/>
    <property type="match status" value="1"/>
</dbReference>
<dbReference type="PANTHER" id="PTHR30482:SF20">
    <property type="entry name" value="HIGH-AFFINITY BRANCHED-CHAIN AMINO ACID TRANSPORT SYSTEM PERMEASE PROTEIN LIVM"/>
    <property type="match status" value="1"/>
</dbReference>
<dbReference type="Proteomes" id="UP000186400">
    <property type="component" value="Unassembled WGS sequence"/>
</dbReference>
<keyword evidence="8" id="KW-1185">Reference proteome</keyword>
<dbReference type="GO" id="GO:0015658">
    <property type="term" value="F:branched-chain amino acid transmembrane transporter activity"/>
    <property type="evidence" value="ECO:0007669"/>
    <property type="project" value="InterPro"/>
</dbReference>
<dbReference type="CDD" id="cd06581">
    <property type="entry name" value="TM_PBP1_LivM_like"/>
    <property type="match status" value="1"/>
</dbReference>
<dbReference type="InterPro" id="IPR001851">
    <property type="entry name" value="ABC_transp_permease"/>
</dbReference>
<evidence type="ECO:0000313" key="8">
    <source>
        <dbReference type="Proteomes" id="UP000186400"/>
    </source>
</evidence>
<proteinExistence type="predicted"/>
<protein>
    <submittedName>
        <fullName evidence="7">Branched-chain amino acid transport system permease protein</fullName>
    </submittedName>
</protein>
<comment type="subcellular location">
    <subcellularLocation>
        <location evidence="1">Cell membrane</location>
        <topology evidence="1">Multi-pass membrane protein</topology>
    </subcellularLocation>
</comment>